<protein>
    <submittedName>
        <fullName evidence="1">DUF2513 domain-containing protein</fullName>
    </submittedName>
</protein>
<proteinExistence type="predicted"/>
<sequence>MKIEHEYLKGLLEAFEASDAPTTDIKELEQAGFSYQEEKFIFHLSILADQNLVERECGHGLGYQKGIDGYISWSVVPLRLTATGHEFLEALRNSKIWDTIKSEFKDASIGTLWRVSKDLLEGYTKKKVTSLLNAEE</sequence>
<gene>
    <name evidence="1" type="ORF">OB962_12735</name>
</gene>
<dbReference type="EMBL" id="JAOPLU010000003">
    <property type="protein sequence ID" value="MDM5131848.1"/>
    <property type="molecule type" value="Genomic_DNA"/>
</dbReference>
<dbReference type="Proteomes" id="UP001168109">
    <property type="component" value="Unassembled WGS sequence"/>
</dbReference>
<comment type="caution">
    <text evidence="1">The sequence shown here is derived from an EMBL/GenBank/DDBJ whole genome shotgun (WGS) entry which is preliminary data.</text>
</comment>
<keyword evidence="2" id="KW-1185">Reference proteome</keyword>
<organism evidence="1 2">
    <name type="scientific">Aeromonas piscicola</name>
    <dbReference type="NCBI Taxonomy" id="600645"/>
    <lineage>
        <taxon>Bacteria</taxon>
        <taxon>Pseudomonadati</taxon>
        <taxon>Pseudomonadota</taxon>
        <taxon>Gammaproteobacteria</taxon>
        <taxon>Aeromonadales</taxon>
        <taxon>Aeromonadaceae</taxon>
        <taxon>Aeromonas</taxon>
    </lineage>
</organism>
<reference evidence="1" key="1">
    <citation type="submission" date="2024-05" db="EMBL/GenBank/DDBJ databases">
        <title>WGS of Aeromonas isolates.</title>
        <authorList>
            <person name="Lee H."/>
        </authorList>
    </citation>
    <scope>NUCLEOTIDE SEQUENCE</scope>
    <source>
        <strain evidence="1">LP308</strain>
    </source>
</reference>
<accession>A0ABT7QD32</accession>
<evidence type="ECO:0000313" key="1">
    <source>
        <dbReference type="EMBL" id="MDM5131848.1"/>
    </source>
</evidence>
<dbReference type="Pfam" id="PF10711">
    <property type="entry name" value="DUF2513"/>
    <property type="match status" value="1"/>
</dbReference>
<evidence type="ECO:0000313" key="2">
    <source>
        <dbReference type="Proteomes" id="UP001168109"/>
    </source>
</evidence>
<dbReference type="InterPro" id="IPR019650">
    <property type="entry name" value="DUF2513"/>
</dbReference>
<dbReference type="RefSeq" id="WP_290042143.1">
    <property type="nucleotide sequence ID" value="NZ_JAOPLU010000003.1"/>
</dbReference>
<name>A0ABT7QD32_9GAMM</name>